<proteinExistence type="predicted"/>
<feature type="compositionally biased region" description="Polar residues" evidence="1">
    <location>
        <begin position="54"/>
        <end position="69"/>
    </location>
</feature>
<evidence type="ECO:0000256" key="1">
    <source>
        <dbReference type="SAM" id="MobiDB-lite"/>
    </source>
</evidence>
<feature type="compositionally biased region" description="Basic and acidic residues" evidence="1">
    <location>
        <begin position="89"/>
        <end position="109"/>
    </location>
</feature>
<feature type="compositionally biased region" description="Polar residues" evidence="1">
    <location>
        <begin position="383"/>
        <end position="395"/>
    </location>
</feature>
<reference evidence="2 3" key="1">
    <citation type="submission" date="2022-05" db="EMBL/GenBank/DDBJ databases">
        <authorList>
            <consortium name="Genoscope - CEA"/>
            <person name="William W."/>
        </authorList>
    </citation>
    <scope>NUCLEOTIDE SEQUENCE [LARGE SCALE GENOMIC DNA]</scope>
</reference>
<protein>
    <submittedName>
        <fullName evidence="2">Uncharacterized protein</fullName>
    </submittedName>
</protein>
<keyword evidence="3" id="KW-1185">Reference proteome</keyword>
<dbReference type="AlphaFoldDB" id="A0AAU9X568"/>
<accession>A0AAU9X568</accession>
<evidence type="ECO:0000313" key="3">
    <source>
        <dbReference type="Proteomes" id="UP001159428"/>
    </source>
</evidence>
<comment type="caution">
    <text evidence="2">The sequence shown here is derived from an EMBL/GenBank/DDBJ whole genome shotgun (WGS) entry which is preliminary data.</text>
</comment>
<evidence type="ECO:0000313" key="2">
    <source>
        <dbReference type="EMBL" id="CAH3137556.1"/>
    </source>
</evidence>
<dbReference type="Proteomes" id="UP001159428">
    <property type="component" value="Unassembled WGS sequence"/>
</dbReference>
<feature type="region of interest" description="Disordered" evidence="1">
    <location>
        <begin position="43"/>
        <end position="114"/>
    </location>
</feature>
<organism evidence="2 3">
    <name type="scientific">Pocillopora meandrina</name>
    <dbReference type="NCBI Taxonomy" id="46732"/>
    <lineage>
        <taxon>Eukaryota</taxon>
        <taxon>Metazoa</taxon>
        <taxon>Cnidaria</taxon>
        <taxon>Anthozoa</taxon>
        <taxon>Hexacorallia</taxon>
        <taxon>Scleractinia</taxon>
        <taxon>Astrocoeniina</taxon>
        <taxon>Pocilloporidae</taxon>
        <taxon>Pocillopora</taxon>
    </lineage>
</organism>
<gene>
    <name evidence="2" type="ORF">PMEA_00018134</name>
</gene>
<sequence length="395" mass="44275">MFSPGHSRSSSCSLTVGDGPDFLEITINEPCVDDDTDFMFPLGNEEKFGGDQVDANSNVGAADNESQNLEVKERPRLNKAQSEEDVGDNEEKRYEETRIHSTGDNERTKPSLVTSKQHIPGKGEVLAKNLDKRKSVKGITPPKKGDKLPEVGSHVKKLKAVTKTAAIWKSRTLADGFSVGIDLSQSGNERPSAYKGTRPLLRNLSKSNGDFSKNHKKIGLHDIATKCYAQKKEYRLNSLDNRRKFGLAKRSGARWLKNTIRHDKTELPPIDFSSKGHYSTQWNPKQSISPYSEINILKEHDTFETHRRKEPELKRVLLESVMQTLEKTQLGGKSRGDLVKHSISSLQQNNGRERFKKKAIPVVTLGTEEQDFDPDNNVRGADGNQQHTNNWHPGV</sequence>
<dbReference type="EMBL" id="CALNXJ010000031">
    <property type="protein sequence ID" value="CAH3137556.1"/>
    <property type="molecule type" value="Genomic_DNA"/>
</dbReference>
<feature type="region of interest" description="Disordered" evidence="1">
    <location>
        <begin position="366"/>
        <end position="395"/>
    </location>
</feature>
<name>A0AAU9X568_9CNID</name>